<dbReference type="InterPro" id="IPR011042">
    <property type="entry name" value="6-blade_b-propeller_TolB-like"/>
</dbReference>
<feature type="compositionally biased region" description="Pro residues" evidence="4">
    <location>
        <begin position="385"/>
        <end position="398"/>
    </location>
</feature>
<keyword evidence="1" id="KW-0245">EGF-like domain</keyword>
<gene>
    <name evidence="8" type="ORF">JY651_13655</name>
</gene>
<evidence type="ECO:0000313" key="8">
    <source>
        <dbReference type="EMBL" id="QSQ25905.1"/>
    </source>
</evidence>
<evidence type="ECO:0000256" key="2">
    <source>
        <dbReference type="ARBA" id="ARBA00022737"/>
    </source>
</evidence>
<feature type="compositionally biased region" description="Basic and acidic residues" evidence="4">
    <location>
        <begin position="1877"/>
        <end position="1896"/>
    </location>
</feature>
<accession>A0ABX7P651</accession>
<feature type="region of interest" description="Disordered" evidence="4">
    <location>
        <begin position="174"/>
        <end position="205"/>
    </location>
</feature>
<dbReference type="SUPFAM" id="SSF49464">
    <property type="entry name" value="Carboxypeptidase regulatory domain-like"/>
    <property type="match status" value="1"/>
</dbReference>
<dbReference type="PANTHER" id="PTHR11219">
    <property type="entry name" value="TENEURIN AND N-ACETYLGLUCOSAMINE-1-PHOSPHODIESTER ALPHA-N-ACETYLGLUCOSAMINIDASE"/>
    <property type="match status" value="1"/>
</dbReference>
<feature type="domain" description="Teneurin TTR-like" evidence="6">
    <location>
        <begin position="88"/>
        <end position="169"/>
    </location>
</feature>
<evidence type="ECO:0000313" key="9">
    <source>
        <dbReference type="Proteomes" id="UP000662747"/>
    </source>
</evidence>
<dbReference type="Pfam" id="PF25020">
    <property type="entry name" value="TTR_TEN1-4"/>
    <property type="match status" value="1"/>
</dbReference>
<keyword evidence="9" id="KW-1185">Reference proteome</keyword>
<dbReference type="Gene3D" id="2.120.10.30">
    <property type="entry name" value="TolB, C-terminal domain"/>
    <property type="match status" value="2"/>
</dbReference>
<dbReference type="RefSeq" id="WP_206727456.1">
    <property type="nucleotide sequence ID" value="NZ_CP071090.1"/>
</dbReference>
<feature type="signal peptide" evidence="5">
    <location>
        <begin position="1"/>
        <end position="26"/>
    </location>
</feature>
<evidence type="ECO:0000259" key="6">
    <source>
        <dbReference type="Pfam" id="PF25020"/>
    </source>
</evidence>
<dbReference type="InterPro" id="IPR051216">
    <property type="entry name" value="Teneurin"/>
</dbReference>
<dbReference type="NCBIfam" id="TIGR01643">
    <property type="entry name" value="YD_repeat_2x"/>
    <property type="match status" value="3"/>
</dbReference>
<evidence type="ECO:0000256" key="4">
    <source>
        <dbReference type="SAM" id="MobiDB-lite"/>
    </source>
</evidence>
<dbReference type="NCBIfam" id="TIGR03696">
    <property type="entry name" value="Rhs_assc_core"/>
    <property type="match status" value="1"/>
</dbReference>
<sequence length="1969" mass="208420">MRTTRPISPALATLSAVLLAWSCAHCPKNGGTPDASVPDETDGGFSTDLDAPPLDRTVATSIAEATRFLYTGPNAVQKDVAPGVIDPLRVAVLRGRVINLAGQPFAGVEVRALGHGELGRTTTRADGRYDFALNGGGPSVLEFAAAGYLRVSRRMETPWQDYVVVPDVALTPLDTASTSVNPKSTAPQVARGSTSNDPQGARRPTLIFKPGTTATMTLAGGVSAPLPPPWTVRITEYTVGDTGRAAMPALLPPTSGYTFAAELSIDEAQAAGASRVEFSQPVALYVENFIGMRVGATMPAGSLDRTTGRWVSEPDGRVLKILSIAGDVAALDADGDGGADPDAALAALGIDVGERTRLAELYPAGQALWRVPTLHFSAIDHNSPYGPPEGAQPPPPSSPAIHNPCSSHRRSSIVACEDQVLKEAAAIKGTAYQLRYSSERVPGRGAEALLDVRVTGPVVPPGLKGIVVQASIAGRLFEKYYEKNGAADPIAPNLSWTIPWDGMDTYGRLVQGTVPILVRTNFVYPAIRYETNTRAYRAFGGYSDIGSPFPVLNGCVTLSINGISSNPYASPFCGFNFTRDERRGAGVWDAREAGGLGGWTLDVHHSYDPNDRSVRLGNGTTERANTSASVVQRVAGGGTALFPAAHGGPAKSADLDQVEDVAVAPDGTIYGVTRRANPPGGLRRIERDGRIYEVARLPGLPVPTGLAIDENERVYVSGRDAQSNGRVVRVDPDGTVTPIAGRAWQGGPTPTPATLGDGAAATDAALLWPTDVAIGPDGALYITDMGLPGSPQLARVRRVELESGIIDTMAGGGTDASSIEDLGAGEPALQHSLYGVSAISFDRKGQMYLALGPANTVVRVGIDGILTRFAGTGAAGSPNQGFPPLDSPLNMPNDLAVGLDDTVYVRTRHSGPSASNLILAIRDGRTEIVGGYVGLFASNISDGAPATGASIPGDHGLGLAPDGSLYVRTRFVIYRIGPRFSGFGEREQIATSLNGQEAWVFDAQGRHLRTIDSLTGVTVHRFTYDASGRLSGVIDRDGRATTIERSGDGRPTAIVAPGGARTELVLNADGYLATLRDPAGAETHLSYGPGGLLTELVDRRGGKHAFAYDGEGRLTSAHGPAGHALALTREEQLDEVKVTVTNGAGRAEIFRTRRLQSGDIEQTMTDAAGAVSAYRRQPDGTEIVTRPDGQQVTTRFGADPRLGLAAPRVTERETKSPAGRTSLLKIQRSAALTDPADPFSFTQLSDTFNLDGRSTTVVYSKAQRSTLVVTAGGRRRTLVEDAAGRESLVTEGAGGTPVTKVYDALGRLTRIARGGAAMTVVYDDRDRPVTITDPTSRSTQFAYDGADRLVTVTDAMGGAHGTAYDGEGDVIGFSQPSGAQHAKVLDGFGELSRYQAPGAAAPWTFERDADSLTSALDFGAGRALTVTRDAGGRLTHLTGAGEELRYAYADATERPADLLIDRPGAAQDQRLELTFDGDAVTRIAFTGAAAGEFTLAYDGRGNLVSRRLRTGADNHTTAFAYDLDDLRTQEGPFTFTRGGARGEVTRIEDAALRIDTIFDAVGRPATRTLTVGGAAVYREQLTFDDADRVTRRIETFGAAASQLDYSYDLAGRLTAVHRDGAASESSAYDADGNRISRSRPGLTETMTYDAQGRLAQRGAIVYAFDAGGILSARGGDVFTFGPLRHLQRAVVGTTTIDYAFDALGRRCARTVAGQTEQFFYADPHNPWLLTASRAPDGQLSLYFHDPEGRLIAVQRGANRFYVATDLAGTPRIVTDATGAVVKRLDYDAYGDLISDSAPSFALPIGYAGGLRDPSTGLVTFGFREYEAAAGRFTARDPVLELGGQSNLYAYVDGDPVNRTDPSGLDPANLIPSNLPSPREDLFPKKPSEFAPKEKDPNPAACQDSTANRLNRFISDPPSFRWAFEKGLRRAWDFATTQDKTPPTPFMQNIAIERSNPIYKSTSASIPGTF</sequence>
<keyword evidence="5" id="KW-0732">Signal</keyword>
<evidence type="ECO:0000256" key="3">
    <source>
        <dbReference type="ARBA" id="ARBA00023157"/>
    </source>
</evidence>
<feature type="compositionally biased region" description="Polar residues" evidence="4">
    <location>
        <begin position="174"/>
        <end position="198"/>
    </location>
</feature>
<feature type="region of interest" description="Disordered" evidence="4">
    <location>
        <begin position="1868"/>
        <end position="1900"/>
    </location>
</feature>
<keyword evidence="2" id="KW-0677">Repeat</keyword>
<feature type="region of interest" description="Disordered" evidence="4">
    <location>
        <begin position="730"/>
        <end position="749"/>
    </location>
</feature>
<dbReference type="InterPro" id="IPR008969">
    <property type="entry name" value="CarboxyPept-like_regulatory"/>
</dbReference>
<reference evidence="8 9" key="1">
    <citation type="submission" date="2021-02" db="EMBL/GenBank/DDBJ databases">
        <title>De Novo genome assembly of isolated myxobacteria.</title>
        <authorList>
            <person name="Stevens D.C."/>
        </authorList>
    </citation>
    <scope>NUCLEOTIDE SEQUENCE [LARGE SCALE GENOMIC DNA]</scope>
    <source>
        <strain evidence="9">SCPEA02</strain>
    </source>
</reference>
<evidence type="ECO:0000256" key="5">
    <source>
        <dbReference type="SAM" id="SignalP"/>
    </source>
</evidence>
<evidence type="ECO:0000256" key="1">
    <source>
        <dbReference type="ARBA" id="ARBA00022536"/>
    </source>
</evidence>
<dbReference type="Pfam" id="PF25023">
    <property type="entry name" value="TEN_YD-shell"/>
    <property type="match status" value="1"/>
</dbReference>
<dbReference type="InterPro" id="IPR056820">
    <property type="entry name" value="TEN_TTR-like"/>
</dbReference>
<dbReference type="InterPro" id="IPR022385">
    <property type="entry name" value="Rhs_assc_core"/>
</dbReference>
<dbReference type="PANTHER" id="PTHR11219:SF69">
    <property type="entry name" value="TENEURIN-A"/>
    <property type="match status" value="1"/>
</dbReference>
<evidence type="ECO:0000259" key="7">
    <source>
        <dbReference type="Pfam" id="PF25023"/>
    </source>
</evidence>
<dbReference type="Proteomes" id="UP000662747">
    <property type="component" value="Chromosome"/>
</dbReference>
<dbReference type="SUPFAM" id="SSF63829">
    <property type="entry name" value="Calcium-dependent phosphotriesterase"/>
    <property type="match status" value="1"/>
</dbReference>
<dbReference type="EMBL" id="CP071090">
    <property type="protein sequence ID" value="QSQ25905.1"/>
    <property type="molecule type" value="Genomic_DNA"/>
</dbReference>
<dbReference type="InterPro" id="IPR006530">
    <property type="entry name" value="YD"/>
</dbReference>
<feature type="region of interest" description="Disordered" evidence="4">
    <location>
        <begin position="380"/>
        <end position="406"/>
    </location>
</feature>
<proteinExistence type="predicted"/>
<feature type="chain" id="PRO_5046837923" evidence="5">
    <location>
        <begin position="27"/>
        <end position="1969"/>
    </location>
</feature>
<dbReference type="Gene3D" id="2.180.10.10">
    <property type="entry name" value="RHS repeat-associated core"/>
    <property type="match status" value="2"/>
</dbReference>
<name>A0ABX7P651_9BACT</name>
<keyword evidence="3" id="KW-1015">Disulfide bond</keyword>
<feature type="domain" description="Teneurin-like YD-shell" evidence="7">
    <location>
        <begin position="991"/>
        <end position="1836"/>
    </location>
</feature>
<organism evidence="8 9">
    <name type="scientific">Pyxidicoccus parkwayensis</name>
    <dbReference type="NCBI Taxonomy" id="2813578"/>
    <lineage>
        <taxon>Bacteria</taxon>
        <taxon>Pseudomonadati</taxon>
        <taxon>Myxococcota</taxon>
        <taxon>Myxococcia</taxon>
        <taxon>Myxococcales</taxon>
        <taxon>Cystobacterineae</taxon>
        <taxon>Myxococcaceae</taxon>
        <taxon>Pyxidicoccus</taxon>
    </lineage>
</organism>
<protein>
    <submittedName>
        <fullName evidence="8">Uncharacterized protein</fullName>
    </submittedName>
</protein>
<dbReference type="InterPro" id="IPR056823">
    <property type="entry name" value="TEN-like_YD-shell"/>
</dbReference>